<name>A0A3L8PXF3_9GAMM</name>
<evidence type="ECO:0000313" key="2">
    <source>
        <dbReference type="Proteomes" id="UP000281474"/>
    </source>
</evidence>
<dbReference type="RefSeq" id="WP_121839579.1">
    <property type="nucleotide sequence ID" value="NZ_ML014792.1"/>
</dbReference>
<dbReference type="AlphaFoldDB" id="A0A3L8PXF3"/>
<dbReference type="Proteomes" id="UP000281474">
    <property type="component" value="Unassembled WGS sequence"/>
</dbReference>
<evidence type="ECO:0000313" key="1">
    <source>
        <dbReference type="EMBL" id="RLV59138.1"/>
    </source>
</evidence>
<comment type="caution">
    <text evidence="1">The sequence shown here is derived from an EMBL/GenBank/DDBJ whole genome shotgun (WGS) entry which is preliminary data.</text>
</comment>
<keyword evidence="2" id="KW-1185">Reference proteome</keyword>
<dbReference type="EMBL" id="QZEI01000043">
    <property type="protein sequence ID" value="RLV59138.1"/>
    <property type="molecule type" value="Genomic_DNA"/>
</dbReference>
<gene>
    <name evidence="1" type="ORF">D5018_13775</name>
</gene>
<protein>
    <submittedName>
        <fullName evidence="1">Uncharacterized protein</fullName>
    </submittedName>
</protein>
<sequence length="367" mass="40709">MGSPVVASPVGQPDFLLNLSSSPSSVTAEESSDWLVLDKWMLKSCRSESLRGVATSFHDGNHFTPPKEDELSSLVHFANNLPRYRSRTNAFGIADAAEHLTTISQLRSPERIELLKSMESLLDKVSSFNALLPPEEMGFEVVPRNFAGQAHIILDLTEVSTTKASFVISQEPIGGKEDRKIEDSSQVPKREKARARCYTWQAIISTLMNRKSTYGEGLEKCVTVNKTLTAHGHDLVRREMSSEVTEPSQDSSRGIGIEENIEKLLLAMKWLKRVSVGVKLTILCSDNITELLVKANDEKINAECDCFFINCNASNAERSLKKEFKGEIPAVSESEKKELSKLCLLKKIMQLSDSVFVDDSILGSLQV</sequence>
<accession>A0A3L8PXF3</accession>
<reference evidence="1 2" key="1">
    <citation type="submission" date="2018-09" db="EMBL/GenBank/DDBJ databases">
        <title>Phylogeny of the Shewanellaceae, and recommendation for two new genera, Pseudoshewanella and Parashewanella.</title>
        <authorList>
            <person name="Wang G."/>
        </authorList>
    </citation>
    <scope>NUCLEOTIDE SEQUENCE [LARGE SCALE GENOMIC DNA]</scope>
    <source>
        <strain evidence="1 2">C51</strain>
    </source>
</reference>
<proteinExistence type="predicted"/>
<organism evidence="1 2">
    <name type="scientific">Parashewanella curva</name>
    <dbReference type="NCBI Taxonomy" id="2338552"/>
    <lineage>
        <taxon>Bacteria</taxon>
        <taxon>Pseudomonadati</taxon>
        <taxon>Pseudomonadota</taxon>
        <taxon>Gammaproteobacteria</taxon>
        <taxon>Alteromonadales</taxon>
        <taxon>Shewanellaceae</taxon>
        <taxon>Parashewanella</taxon>
    </lineage>
</organism>